<dbReference type="InterPro" id="IPR043926">
    <property type="entry name" value="ABCG_dom"/>
</dbReference>
<dbReference type="Proteomes" id="UP000027361">
    <property type="component" value="Unassembled WGS sequence"/>
</dbReference>
<dbReference type="PANTHER" id="PTHR48042">
    <property type="entry name" value="ABC TRANSPORTER G FAMILY MEMBER 11"/>
    <property type="match status" value="1"/>
</dbReference>
<dbReference type="Pfam" id="PF01061">
    <property type="entry name" value="ABC2_membrane"/>
    <property type="match status" value="1"/>
</dbReference>
<evidence type="ECO:0000256" key="1">
    <source>
        <dbReference type="ARBA" id="ARBA00004141"/>
    </source>
</evidence>
<sequence>MGPSGAGKSTLLDILAGRKASTTGNIAIDRDGGVKEIVRVSSYVEQDDALLGVLTVRETVRFSALLSLMESGASRAEIMRTADETIESLGLQGVADNRVGTPLQRGISGGQKRRLTVATSVVAHPRILFLDEPVSGLDSATAFEVMSAIQRVAKARNIAVVATIHSPTWETFALFDSVLLLAGGETMFRGRPDEVVQYFGELGHSCPSHTNPADHMMSLVNSDFTSKDQAPDGLVKGNSHAFAEAWRLHPWSKYASPEVQSKPPSSSRTRGNALSHFFKATLLLSQRNLLNYSRNLLAYGVRFAMYIGMGVLLATVWVNLPQLDSRINDRLSVHFFSVAFLGFMSVAGIPAFLEERSVFLRERKNNLYGPGPYTVAQTVCTLPFLFACVLIFAIISYWSIGLHSGANEFFRWMVFVYLGVLAAEMQSLLIAAIVPTFVASLALAAFLNGFWMAVQGYFMRNLPSFWYSWAHWIDYQTFAFQLLVKSDFTGLIFPCEGNIAASSCHCTFSSSLIAAGQCAVDGSDVIKSLGYEGASFVFYAFIIVIITVFYRLAFYSVLRLT</sequence>
<keyword evidence="6 7" id="KW-0472">Membrane</keyword>
<dbReference type="GO" id="GO:0005524">
    <property type="term" value="F:ATP binding"/>
    <property type="evidence" value="ECO:0007669"/>
    <property type="project" value="InterPro"/>
</dbReference>
<accession>A0A066V7I5</accession>
<dbReference type="RefSeq" id="XP_013239987.1">
    <property type="nucleotide sequence ID" value="XM_013384533.1"/>
</dbReference>
<keyword evidence="5 7" id="KW-1133">Transmembrane helix</keyword>
<dbReference type="PROSITE" id="PS50893">
    <property type="entry name" value="ABC_TRANSPORTER_2"/>
    <property type="match status" value="1"/>
</dbReference>
<keyword evidence="9" id="KW-0378">Hydrolase</keyword>
<dbReference type="OrthoDB" id="66620at2759"/>
<evidence type="ECO:0000256" key="4">
    <source>
        <dbReference type="ARBA" id="ARBA00022692"/>
    </source>
</evidence>
<dbReference type="SUPFAM" id="SSF52540">
    <property type="entry name" value="P-loop containing nucleoside triphosphate hydrolases"/>
    <property type="match status" value="1"/>
</dbReference>
<evidence type="ECO:0000259" key="8">
    <source>
        <dbReference type="PROSITE" id="PS50893"/>
    </source>
</evidence>
<evidence type="ECO:0000256" key="7">
    <source>
        <dbReference type="SAM" id="Phobius"/>
    </source>
</evidence>
<gene>
    <name evidence="9" type="ORF">K437DRAFT_229853</name>
</gene>
<reference evidence="9 10" key="1">
    <citation type="submission" date="2014-05" db="EMBL/GenBank/DDBJ databases">
        <title>Draft genome sequence of a rare smut relative, Tilletiaria anomala UBC 951.</title>
        <authorList>
            <consortium name="DOE Joint Genome Institute"/>
            <person name="Toome M."/>
            <person name="Kuo A."/>
            <person name="Henrissat B."/>
            <person name="Lipzen A."/>
            <person name="Tritt A."/>
            <person name="Yoshinaga Y."/>
            <person name="Zane M."/>
            <person name="Barry K."/>
            <person name="Grigoriev I.V."/>
            <person name="Spatafora J.W."/>
            <person name="Aimea M.C."/>
        </authorList>
    </citation>
    <scope>NUCLEOTIDE SEQUENCE [LARGE SCALE GENOMIC DNA]</scope>
    <source>
        <strain evidence="9 10">UBC 951</strain>
    </source>
</reference>
<dbReference type="InterPro" id="IPR017871">
    <property type="entry name" value="ABC_transporter-like_CS"/>
</dbReference>
<dbReference type="InterPro" id="IPR027417">
    <property type="entry name" value="P-loop_NTPase"/>
</dbReference>
<dbReference type="EMBL" id="JMSN01000176">
    <property type="protein sequence ID" value="KDN36243.1"/>
    <property type="molecule type" value="Genomic_DNA"/>
</dbReference>
<dbReference type="STRING" id="1037660.A0A066V7I5"/>
<comment type="caution">
    <text evidence="9">The sequence shown here is derived from an EMBL/GenBank/DDBJ whole genome shotgun (WGS) entry which is preliminary data.</text>
</comment>
<evidence type="ECO:0000256" key="5">
    <source>
        <dbReference type="ARBA" id="ARBA00022989"/>
    </source>
</evidence>
<dbReference type="InParanoid" id="A0A066V7I5"/>
<feature type="transmembrane region" description="Helical" evidence="7">
    <location>
        <begin position="536"/>
        <end position="558"/>
    </location>
</feature>
<dbReference type="OMA" id="FWYYTFY"/>
<feature type="transmembrane region" description="Helical" evidence="7">
    <location>
        <begin position="412"/>
        <end position="434"/>
    </location>
</feature>
<dbReference type="GO" id="GO:0140359">
    <property type="term" value="F:ABC-type transporter activity"/>
    <property type="evidence" value="ECO:0007669"/>
    <property type="project" value="InterPro"/>
</dbReference>
<comment type="subcellular location">
    <subcellularLocation>
        <location evidence="1">Membrane</location>
        <topology evidence="1">Multi-pass membrane protein</topology>
    </subcellularLocation>
</comment>
<evidence type="ECO:0000256" key="6">
    <source>
        <dbReference type="ARBA" id="ARBA00023136"/>
    </source>
</evidence>
<feature type="transmembrane region" description="Helical" evidence="7">
    <location>
        <begin position="296"/>
        <end position="320"/>
    </location>
</feature>
<protein>
    <submittedName>
        <fullName evidence="9">p-loop containing nucleoside triphosphate hydrolase protein</fullName>
    </submittedName>
</protein>
<organism evidence="9 10">
    <name type="scientific">Tilletiaria anomala (strain ATCC 24038 / CBS 436.72 / UBC 951)</name>
    <dbReference type="NCBI Taxonomy" id="1037660"/>
    <lineage>
        <taxon>Eukaryota</taxon>
        <taxon>Fungi</taxon>
        <taxon>Dikarya</taxon>
        <taxon>Basidiomycota</taxon>
        <taxon>Ustilaginomycotina</taxon>
        <taxon>Exobasidiomycetes</taxon>
        <taxon>Georgefischeriales</taxon>
        <taxon>Tilletiariaceae</taxon>
        <taxon>Tilletiaria</taxon>
    </lineage>
</organism>
<dbReference type="GO" id="GO:0016887">
    <property type="term" value="F:ATP hydrolysis activity"/>
    <property type="evidence" value="ECO:0007669"/>
    <property type="project" value="InterPro"/>
</dbReference>
<keyword evidence="10" id="KW-1185">Reference proteome</keyword>
<dbReference type="Pfam" id="PF00005">
    <property type="entry name" value="ABC_tran"/>
    <property type="match status" value="1"/>
</dbReference>
<feature type="domain" description="ABC transporter" evidence="8">
    <location>
        <begin position="1"/>
        <end position="208"/>
    </location>
</feature>
<evidence type="ECO:0000313" key="10">
    <source>
        <dbReference type="Proteomes" id="UP000027361"/>
    </source>
</evidence>
<feature type="transmembrane region" description="Helical" evidence="7">
    <location>
        <begin position="374"/>
        <end position="400"/>
    </location>
</feature>
<dbReference type="AlphaFoldDB" id="A0A066V7I5"/>
<keyword evidence="4 7" id="KW-0812">Transmembrane</keyword>
<dbReference type="Gene3D" id="3.40.50.300">
    <property type="entry name" value="P-loop containing nucleotide triphosphate hydrolases"/>
    <property type="match status" value="1"/>
</dbReference>
<dbReference type="PROSITE" id="PS00211">
    <property type="entry name" value="ABC_TRANSPORTER_1"/>
    <property type="match status" value="1"/>
</dbReference>
<dbReference type="HOGENOM" id="CLU_000604_57_7_1"/>
<dbReference type="GO" id="GO:0016020">
    <property type="term" value="C:membrane"/>
    <property type="evidence" value="ECO:0007669"/>
    <property type="project" value="UniProtKB-SubCell"/>
</dbReference>
<keyword evidence="3" id="KW-0813">Transport</keyword>
<evidence type="ECO:0000313" key="9">
    <source>
        <dbReference type="EMBL" id="KDN36243.1"/>
    </source>
</evidence>
<dbReference type="GeneID" id="25262717"/>
<dbReference type="InterPro" id="IPR013525">
    <property type="entry name" value="ABC2_TM"/>
</dbReference>
<dbReference type="PANTHER" id="PTHR48042:SF11">
    <property type="entry name" value="ABC TRANSPORTER G FAMILY MEMBER 11"/>
    <property type="match status" value="1"/>
</dbReference>
<comment type="similarity">
    <text evidence="2">Belongs to the ABC transporter superfamily. ABCG family. Eye pigment precursor importer (TC 3.A.1.204) subfamily.</text>
</comment>
<dbReference type="InterPro" id="IPR003439">
    <property type="entry name" value="ABC_transporter-like_ATP-bd"/>
</dbReference>
<name>A0A066V7I5_TILAU</name>
<proteinExistence type="inferred from homology"/>
<feature type="transmembrane region" description="Helical" evidence="7">
    <location>
        <begin position="332"/>
        <end position="353"/>
    </location>
</feature>
<evidence type="ECO:0000256" key="2">
    <source>
        <dbReference type="ARBA" id="ARBA00005814"/>
    </source>
</evidence>
<dbReference type="InterPro" id="IPR052215">
    <property type="entry name" value="Plant_ABCG"/>
</dbReference>
<dbReference type="Pfam" id="PF19055">
    <property type="entry name" value="ABC2_membrane_7"/>
    <property type="match status" value="1"/>
</dbReference>
<evidence type="ECO:0000256" key="3">
    <source>
        <dbReference type="ARBA" id="ARBA00022448"/>
    </source>
</evidence>